<evidence type="ECO:0000256" key="1">
    <source>
        <dbReference type="ARBA" id="ARBA00006759"/>
    </source>
</evidence>
<dbReference type="GO" id="GO:0016787">
    <property type="term" value="F:hydrolase activity"/>
    <property type="evidence" value="ECO:0007669"/>
    <property type="project" value="UniProtKB-KW"/>
</dbReference>
<dbReference type="PANTHER" id="PTHR23131">
    <property type="entry name" value="ENDORIBONUCLEASE LACTB2"/>
    <property type="match status" value="1"/>
</dbReference>
<dbReference type="CDD" id="cd07722">
    <property type="entry name" value="LACTB2-like_MBL-fold"/>
    <property type="match status" value="1"/>
</dbReference>
<dbReference type="InterPro" id="IPR047921">
    <property type="entry name" value="LACTB2-like_MBL-fold"/>
</dbReference>
<proteinExistence type="inferred from homology"/>
<dbReference type="InterPro" id="IPR001279">
    <property type="entry name" value="Metallo-B-lactamas"/>
</dbReference>
<protein>
    <submittedName>
        <fullName evidence="7">Beta-lactamase-like protein 2</fullName>
    </submittedName>
</protein>
<keyword evidence="4" id="KW-0862">Zinc</keyword>
<organism evidence="7 8">
    <name type="scientific">Oopsacas minuta</name>
    <dbReference type="NCBI Taxonomy" id="111878"/>
    <lineage>
        <taxon>Eukaryota</taxon>
        <taxon>Metazoa</taxon>
        <taxon>Porifera</taxon>
        <taxon>Hexactinellida</taxon>
        <taxon>Hexasterophora</taxon>
        <taxon>Lyssacinosida</taxon>
        <taxon>Leucopsacidae</taxon>
        <taxon>Oopsacas</taxon>
    </lineage>
</organism>
<dbReference type="Gene3D" id="1.10.10.10">
    <property type="entry name" value="Winged helix-like DNA-binding domain superfamily/Winged helix DNA-binding domain"/>
    <property type="match status" value="1"/>
</dbReference>
<evidence type="ECO:0000256" key="5">
    <source>
        <dbReference type="SAM" id="SignalP"/>
    </source>
</evidence>
<accession>A0AAV7KJJ8</accession>
<keyword evidence="2" id="KW-0479">Metal-binding</keyword>
<dbReference type="InterPro" id="IPR050662">
    <property type="entry name" value="Sec-metab_biosynth-thioest"/>
</dbReference>
<comment type="caution">
    <text evidence="7">The sequence shown here is derived from an EMBL/GenBank/DDBJ whole genome shotgun (WGS) entry which is preliminary data.</text>
</comment>
<dbReference type="FunFam" id="3.60.15.10:FF:000017">
    <property type="entry name" value="Lactamase beta 2"/>
    <property type="match status" value="1"/>
</dbReference>
<keyword evidence="3" id="KW-0378">Hydrolase</keyword>
<evidence type="ECO:0000313" key="7">
    <source>
        <dbReference type="EMBL" id="KAI6661100.1"/>
    </source>
</evidence>
<name>A0AAV7KJJ8_9METZ</name>
<dbReference type="AlphaFoldDB" id="A0AAV7KJJ8"/>
<dbReference type="Proteomes" id="UP001165289">
    <property type="component" value="Unassembled WGS sequence"/>
</dbReference>
<dbReference type="SUPFAM" id="SSF56281">
    <property type="entry name" value="Metallo-hydrolase/oxidoreductase"/>
    <property type="match status" value="1"/>
</dbReference>
<dbReference type="Gene3D" id="3.60.15.10">
    <property type="entry name" value="Ribonuclease Z/Hydroxyacylglutathione hydrolase-like"/>
    <property type="match status" value="1"/>
</dbReference>
<dbReference type="Pfam" id="PF00753">
    <property type="entry name" value="Lactamase_B"/>
    <property type="match status" value="1"/>
</dbReference>
<keyword evidence="5" id="KW-0732">Signal</keyword>
<dbReference type="InterPro" id="IPR036388">
    <property type="entry name" value="WH-like_DNA-bd_sf"/>
</dbReference>
<sequence>MIGYSDQMYKFVFIFILLIFLIFCFSSVESCTLGEYPYHTVILSEDTFVTYTGCESSNGELVNNYLLHLEISRGTDSVKTSRLYMASKVGSQFLQNLESIESVSKLSKRVIRILGMNPGPMTLQGTNTYLVGTGAKRLLIDTGSPDIAEYQSILRGVLEQTGISIERILLTHWHRDHVGGLRDVFNIAKPTPLLHKFISNNTSEGDNTFLPDGASYQYVSDGDEFQVEGATLRVLHTPGHTDDHMSILLKEENSMFCGDSILGQRSTTFEDLSSYMKSLELIKSYKPELLYPGHGIVIENAVTFLCEYIQHRNSRDEQILETLKKSENPLLIEELLSAIYSDISDNLLIAAKRNLLLHLGKLEEEKRICKIDNKWDIPQN</sequence>
<feature type="domain" description="Metallo-beta-lactamase" evidence="6">
    <location>
        <begin position="125"/>
        <end position="294"/>
    </location>
</feature>
<gene>
    <name evidence="7" type="ORF">LOD99_13822</name>
</gene>
<dbReference type="Pfam" id="PF17778">
    <property type="entry name" value="WHD_BLACT"/>
    <property type="match status" value="1"/>
</dbReference>
<reference evidence="7 8" key="1">
    <citation type="journal article" date="2023" name="BMC Biol.">
        <title>The compact genome of the sponge Oopsacas minuta (Hexactinellida) is lacking key metazoan core genes.</title>
        <authorList>
            <person name="Santini S."/>
            <person name="Schenkelaars Q."/>
            <person name="Jourda C."/>
            <person name="Duchesne M."/>
            <person name="Belahbib H."/>
            <person name="Rocher C."/>
            <person name="Selva M."/>
            <person name="Riesgo A."/>
            <person name="Vervoort M."/>
            <person name="Leys S.P."/>
            <person name="Kodjabachian L."/>
            <person name="Le Bivic A."/>
            <person name="Borchiellini C."/>
            <person name="Claverie J.M."/>
            <person name="Renard E."/>
        </authorList>
    </citation>
    <scope>NUCLEOTIDE SEQUENCE [LARGE SCALE GENOMIC DNA]</scope>
    <source>
        <strain evidence="7">SPO-2</strain>
    </source>
</reference>
<evidence type="ECO:0000256" key="2">
    <source>
        <dbReference type="ARBA" id="ARBA00022723"/>
    </source>
</evidence>
<feature type="signal peptide" evidence="5">
    <location>
        <begin position="1"/>
        <end position="30"/>
    </location>
</feature>
<dbReference type="EMBL" id="JAKMXF010000022">
    <property type="protein sequence ID" value="KAI6661100.1"/>
    <property type="molecule type" value="Genomic_DNA"/>
</dbReference>
<comment type="similarity">
    <text evidence="1">Belongs to the metallo-beta-lactamase superfamily. Glyoxalase II family.</text>
</comment>
<evidence type="ECO:0000256" key="4">
    <source>
        <dbReference type="ARBA" id="ARBA00022833"/>
    </source>
</evidence>
<evidence type="ECO:0000259" key="6">
    <source>
        <dbReference type="SMART" id="SM00849"/>
    </source>
</evidence>
<dbReference type="InterPro" id="IPR036866">
    <property type="entry name" value="RibonucZ/Hydroxyglut_hydro"/>
</dbReference>
<dbReference type="SMART" id="SM00849">
    <property type="entry name" value="Lactamase_B"/>
    <property type="match status" value="1"/>
</dbReference>
<feature type="chain" id="PRO_5043753685" evidence="5">
    <location>
        <begin position="31"/>
        <end position="380"/>
    </location>
</feature>
<dbReference type="InterPro" id="IPR041516">
    <property type="entry name" value="LACTB2_WH"/>
</dbReference>
<evidence type="ECO:0000313" key="8">
    <source>
        <dbReference type="Proteomes" id="UP001165289"/>
    </source>
</evidence>
<evidence type="ECO:0000256" key="3">
    <source>
        <dbReference type="ARBA" id="ARBA00022801"/>
    </source>
</evidence>
<dbReference type="PANTHER" id="PTHR23131:SF0">
    <property type="entry name" value="ENDORIBONUCLEASE LACTB2"/>
    <property type="match status" value="1"/>
</dbReference>
<dbReference type="GO" id="GO:0046872">
    <property type="term" value="F:metal ion binding"/>
    <property type="evidence" value="ECO:0007669"/>
    <property type="project" value="UniProtKB-KW"/>
</dbReference>
<keyword evidence="8" id="KW-1185">Reference proteome</keyword>